<protein>
    <submittedName>
        <fullName evidence="3">Uncharacterized protein</fullName>
    </submittedName>
</protein>
<dbReference type="PANTHER" id="PTHR34149">
    <property type="entry name" value="PROTEIN CBG11905-RELATED"/>
    <property type="match status" value="1"/>
</dbReference>
<evidence type="ECO:0000313" key="3">
    <source>
        <dbReference type="EMBL" id="MFH4975242.1"/>
    </source>
</evidence>
<feature type="signal peptide" evidence="2">
    <location>
        <begin position="1"/>
        <end position="16"/>
    </location>
</feature>
<feature type="chain" id="PRO_5044828926" evidence="2">
    <location>
        <begin position="17"/>
        <end position="100"/>
    </location>
</feature>
<keyword evidence="2" id="KW-0732">Signal</keyword>
<dbReference type="Proteomes" id="UP001608902">
    <property type="component" value="Unassembled WGS sequence"/>
</dbReference>
<accession>A0ABD6EEZ1</accession>
<feature type="transmembrane region" description="Helical" evidence="1">
    <location>
        <begin position="71"/>
        <end position="97"/>
    </location>
</feature>
<name>A0ABD6EEZ1_9BILA</name>
<keyword evidence="4" id="KW-1185">Reference proteome</keyword>
<comment type="caution">
    <text evidence="3">The sequence shown here is derived from an EMBL/GenBank/DDBJ whole genome shotgun (WGS) entry which is preliminary data.</text>
</comment>
<evidence type="ECO:0000256" key="2">
    <source>
        <dbReference type="SAM" id="SignalP"/>
    </source>
</evidence>
<keyword evidence="1" id="KW-0812">Transmembrane</keyword>
<evidence type="ECO:0000313" key="4">
    <source>
        <dbReference type="Proteomes" id="UP001608902"/>
    </source>
</evidence>
<reference evidence="3 4" key="1">
    <citation type="submission" date="2024-08" db="EMBL/GenBank/DDBJ databases">
        <title>Gnathostoma spinigerum genome.</title>
        <authorList>
            <person name="Gonzalez-Bertolin B."/>
            <person name="Monzon S."/>
            <person name="Zaballos A."/>
            <person name="Jimenez P."/>
            <person name="Dekumyoy P."/>
            <person name="Varona S."/>
            <person name="Cuesta I."/>
            <person name="Sumanam S."/>
            <person name="Adisakwattana P."/>
            <person name="Gasser R.B."/>
            <person name="Hernandez-Gonzalez A."/>
            <person name="Young N.D."/>
            <person name="Perteguer M.J."/>
        </authorList>
    </citation>
    <scope>NUCLEOTIDE SEQUENCE [LARGE SCALE GENOMIC DNA]</scope>
    <source>
        <strain evidence="3">AL3</strain>
        <tissue evidence="3">Liver</tissue>
    </source>
</reference>
<proteinExistence type="predicted"/>
<dbReference type="EMBL" id="JBGFUD010000792">
    <property type="protein sequence ID" value="MFH4975242.1"/>
    <property type="molecule type" value="Genomic_DNA"/>
</dbReference>
<organism evidence="3 4">
    <name type="scientific">Gnathostoma spinigerum</name>
    <dbReference type="NCBI Taxonomy" id="75299"/>
    <lineage>
        <taxon>Eukaryota</taxon>
        <taxon>Metazoa</taxon>
        <taxon>Ecdysozoa</taxon>
        <taxon>Nematoda</taxon>
        <taxon>Chromadorea</taxon>
        <taxon>Rhabditida</taxon>
        <taxon>Spirurina</taxon>
        <taxon>Gnathostomatomorpha</taxon>
        <taxon>Gnathostomatoidea</taxon>
        <taxon>Gnathostomatidae</taxon>
        <taxon>Gnathostoma</taxon>
    </lineage>
</organism>
<dbReference type="PANTHER" id="PTHR34149:SF2">
    <property type="entry name" value="PROTEIN CBG11905"/>
    <property type="match status" value="1"/>
</dbReference>
<evidence type="ECO:0000256" key="1">
    <source>
        <dbReference type="SAM" id="Phobius"/>
    </source>
</evidence>
<keyword evidence="1" id="KW-0472">Membrane</keyword>
<keyword evidence="1" id="KW-1133">Transmembrane helix</keyword>
<dbReference type="Pfam" id="PF10853">
    <property type="entry name" value="DUF2650"/>
    <property type="match status" value="1"/>
</dbReference>
<gene>
    <name evidence="3" type="ORF">AB6A40_001951</name>
</gene>
<sequence length="100" mass="10955">MYFIVVFATVVGFALSASDVENAVNEVTSTKDGASWCPAPIIGTQCPNPSIFHYYKCCGDLLKDCCFNLQVWVIVVLAVIAVVLVASFVLSIIRCLFCRR</sequence>
<dbReference type="InterPro" id="IPR022559">
    <property type="entry name" value="SUP-1-like"/>
</dbReference>
<dbReference type="AlphaFoldDB" id="A0ABD6EEZ1"/>